<dbReference type="PROSITE" id="PS50850">
    <property type="entry name" value="MFS"/>
    <property type="match status" value="1"/>
</dbReference>
<evidence type="ECO:0000256" key="2">
    <source>
        <dbReference type="ARBA" id="ARBA00022692"/>
    </source>
</evidence>
<dbReference type="GO" id="GO:0016020">
    <property type="term" value="C:membrane"/>
    <property type="evidence" value="ECO:0007669"/>
    <property type="project" value="UniProtKB-SubCell"/>
</dbReference>
<protein>
    <recommendedName>
        <fullName evidence="6">Major facilitator superfamily (MFS) profile domain-containing protein</fullName>
    </recommendedName>
</protein>
<dbReference type="InterPro" id="IPR005829">
    <property type="entry name" value="Sugar_transporter_CS"/>
</dbReference>
<feature type="transmembrane region" description="Helical" evidence="5">
    <location>
        <begin position="386"/>
        <end position="407"/>
    </location>
</feature>
<feature type="transmembrane region" description="Helical" evidence="5">
    <location>
        <begin position="505"/>
        <end position="526"/>
    </location>
</feature>
<feature type="transmembrane region" description="Helical" evidence="5">
    <location>
        <begin position="184"/>
        <end position="211"/>
    </location>
</feature>
<feature type="transmembrane region" description="Helical" evidence="5">
    <location>
        <begin position="93"/>
        <end position="113"/>
    </location>
</feature>
<dbReference type="Proteomes" id="UP000827892">
    <property type="component" value="Chromosome II"/>
</dbReference>
<keyword evidence="4 5" id="KW-0472">Membrane</keyword>
<dbReference type="Gene3D" id="1.20.1250.20">
    <property type="entry name" value="MFS general substrate transporter like domains"/>
    <property type="match status" value="1"/>
</dbReference>
<feature type="transmembrane region" description="Helical" evidence="5">
    <location>
        <begin position="241"/>
        <end position="263"/>
    </location>
</feature>
<keyword evidence="3 5" id="KW-1133">Transmembrane helix</keyword>
<dbReference type="CDD" id="cd17317">
    <property type="entry name" value="MFS_SLC22"/>
    <property type="match status" value="1"/>
</dbReference>
<dbReference type="GO" id="GO:0022857">
    <property type="term" value="F:transmembrane transporter activity"/>
    <property type="evidence" value="ECO:0007669"/>
    <property type="project" value="InterPro"/>
</dbReference>
<gene>
    <name evidence="7" type="ORF">L3Y34_018130</name>
</gene>
<evidence type="ECO:0000313" key="8">
    <source>
        <dbReference type="Proteomes" id="UP000827892"/>
    </source>
</evidence>
<dbReference type="OMA" id="TCGVMAD"/>
<feature type="transmembrane region" description="Helical" evidence="5">
    <location>
        <begin position="444"/>
        <end position="463"/>
    </location>
</feature>
<evidence type="ECO:0000256" key="4">
    <source>
        <dbReference type="ARBA" id="ARBA00023136"/>
    </source>
</evidence>
<dbReference type="EMBL" id="CP090892">
    <property type="protein sequence ID" value="ULU06005.1"/>
    <property type="molecule type" value="Genomic_DNA"/>
</dbReference>
<dbReference type="PROSITE" id="PS00216">
    <property type="entry name" value="SUGAR_TRANSPORT_1"/>
    <property type="match status" value="1"/>
</dbReference>
<feature type="transmembrane region" description="Helical" evidence="5">
    <location>
        <begin position="414"/>
        <end position="432"/>
    </location>
</feature>
<feature type="transmembrane region" description="Helical" evidence="5">
    <location>
        <begin position="475"/>
        <end position="499"/>
    </location>
</feature>
<feature type="domain" description="Major facilitator superfamily (MFS) profile" evidence="6">
    <location>
        <begin position="111"/>
        <end position="530"/>
    </location>
</feature>
<dbReference type="AlphaFoldDB" id="A0AAE9IU79"/>
<sequence length="546" mass="60836">MASHLSIRNKMSIDESLEDEEVEEVPTAQTTITSYCSSDVINEVMNPLIEQGLKIDKQEAAHHEEDNVSNDKIKLESLFEGLGSFGRFQQIQFILICIPIAFVSMHVMSWTFVVSSARRICNGTNETIFDDGCKERAYSASDRWEMDGDNGWIKATVQAVYFIGQLVGSFTCGVMADKIGRKKVLFWCLVLQVACALLLIVAPTWWIYAILKAGTGFSQPGIYGVAVVLGIELVGKQYRSIIAVIANVFSVIGGMGLAILAYFIVDYRFLHAAIAIPSLIFITYYWIIHESARWLVSQEKYDDANVVLCATANWNKKTVPKDWANQVGKKMDVTVTKKKDTFGVIDLIRTPQMRKRTLTNFVMWPVTTMMYYGMTMRSDVGGGSLFVTFITSQIMELPAVIITALLIDRLGRKVMYSGSIFLAGLLLLANWLTHDMIPHEYAVVMLMVAKGAVSVSYTVMYTYTSELFPTVIRNTAVGCCSTIARFGAITASFIAFFLVDKFGRVVMIVPFTILAICASIVSWLMLPETVNKQLPDSISEIEGNKI</sequence>
<evidence type="ECO:0000256" key="5">
    <source>
        <dbReference type="SAM" id="Phobius"/>
    </source>
</evidence>
<dbReference type="PANTHER" id="PTHR24064">
    <property type="entry name" value="SOLUTE CARRIER FAMILY 22 MEMBER"/>
    <property type="match status" value="1"/>
</dbReference>
<accession>A0AAE9IU79</accession>
<evidence type="ECO:0000256" key="3">
    <source>
        <dbReference type="ARBA" id="ARBA00022989"/>
    </source>
</evidence>
<evidence type="ECO:0000313" key="7">
    <source>
        <dbReference type="EMBL" id="ULU06005.1"/>
    </source>
</evidence>
<dbReference type="KEGG" id="cbr:CBG_02977"/>
<proteinExistence type="predicted"/>
<dbReference type="SUPFAM" id="SSF103473">
    <property type="entry name" value="MFS general substrate transporter"/>
    <property type="match status" value="1"/>
</dbReference>
<feature type="transmembrane region" description="Helical" evidence="5">
    <location>
        <begin position="269"/>
        <end position="288"/>
    </location>
</feature>
<reference evidence="7 8" key="1">
    <citation type="submission" date="2022-05" db="EMBL/GenBank/DDBJ databases">
        <title>Chromosome-level reference genomes for two strains of Caenorhabditis briggsae: an improved platform for comparative genomics.</title>
        <authorList>
            <person name="Stevens L."/>
            <person name="Andersen E.C."/>
        </authorList>
    </citation>
    <scope>NUCLEOTIDE SEQUENCE [LARGE SCALE GENOMIC DNA]</scope>
    <source>
        <strain evidence="7">QX1410_ONT</strain>
        <tissue evidence="7">Whole-organism</tissue>
    </source>
</reference>
<feature type="transmembrane region" description="Helical" evidence="5">
    <location>
        <begin position="217"/>
        <end position="234"/>
    </location>
</feature>
<keyword evidence="2 5" id="KW-0812">Transmembrane</keyword>
<name>A0AAE9IU79_CAEBR</name>
<evidence type="ECO:0000256" key="1">
    <source>
        <dbReference type="ARBA" id="ARBA00004141"/>
    </source>
</evidence>
<organism evidence="7 8">
    <name type="scientific">Caenorhabditis briggsae</name>
    <dbReference type="NCBI Taxonomy" id="6238"/>
    <lineage>
        <taxon>Eukaryota</taxon>
        <taxon>Metazoa</taxon>
        <taxon>Ecdysozoa</taxon>
        <taxon>Nematoda</taxon>
        <taxon>Chromadorea</taxon>
        <taxon>Rhabditida</taxon>
        <taxon>Rhabditina</taxon>
        <taxon>Rhabditomorpha</taxon>
        <taxon>Rhabditoidea</taxon>
        <taxon>Rhabditidae</taxon>
        <taxon>Peloderinae</taxon>
        <taxon>Caenorhabditis</taxon>
    </lineage>
</organism>
<evidence type="ECO:0000259" key="6">
    <source>
        <dbReference type="PROSITE" id="PS50850"/>
    </source>
</evidence>
<dbReference type="InterPro" id="IPR020846">
    <property type="entry name" value="MFS_dom"/>
</dbReference>
<comment type="subcellular location">
    <subcellularLocation>
        <location evidence="1">Membrane</location>
        <topology evidence="1">Multi-pass membrane protein</topology>
    </subcellularLocation>
</comment>
<feature type="transmembrane region" description="Helical" evidence="5">
    <location>
        <begin position="357"/>
        <end position="374"/>
    </location>
</feature>
<dbReference type="InterPro" id="IPR005828">
    <property type="entry name" value="MFS_sugar_transport-like"/>
</dbReference>
<dbReference type="Pfam" id="PF00083">
    <property type="entry name" value="Sugar_tr"/>
    <property type="match status" value="1"/>
</dbReference>
<dbReference type="InterPro" id="IPR036259">
    <property type="entry name" value="MFS_trans_sf"/>
</dbReference>